<evidence type="ECO:0000256" key="2">
    <source>
        <dbReference type="ARBA" id="ARBA00022801"/>
    </source>
</evidence>
<dbReference type="GO" id="GO:0009435">
    <property type="term" value="P:NAD+ biosynthetic process"/>
    <property type="evidence" value="ECO:0007669"/>
    <property type="project" value="InterPro"/>
</dbReference>
<dbReference type="GO" id="GO:0019441">
    <property type="term" value="P:L-tryptophan catabolic process to kynurenine"/>
    <property type="evidence" value="ECO:0007669"/>
    <property type="project" value="TreeGrafter"/>
</dbReference>
<dbReference type="Pfam" id="PF00266">
    <property type="entry name" value="Aminotran_5"/>
    <property type="match status" value="1"/>
</dbReference>
<evidence type="ECO:0000256" key="1">
    <source>
        <dbReference type="ARBA" id="ARBA00022642"/>
    </source>
</evidence>
<dbReference type="Gene3D" id="3.40.640.10">
    <property type="entry name" value="Type I PLP-dependent aspartate aminotransferase-like (Major domain)"/>
    <property type="match status" value="1"/>
</dbReference>
<keyword evidence="3" id="KW-0663">Pyridoxal phosphate</keyword>
<organism evidence="5">
    <name type="scientific">Schistocephalus solidus</name>
    <name type="common">Tapeworm</name>
    <dbReference type="NCBI Taxonomy" id="70667"/>
    <lineage>
        <taxon>Eukaryota</taxon>
        <taxon>Metazoa</taxon>
        <taxon>Spiralia</taxon>
        <taxon>Lophotrochozoa</taxon>
        <taxon>Platyhelminthes</taxon>
        <taxon>Cestoda</taxon>
        <taxon>Eucestoda</taxon>
        <taxon>Diphyllobothriidea</taxon>
        <taxon>Diphyllobothriidae</taxon>
        <taxon>Schistocephalus</taxon>
    </lineage>
</organism>
<keyword evidence="2" id="KW-0378">Hydrolase</keyword>
<dbReference type="SUPFAM" id="SSF53383">
    <property type="entry name" value="PLP-dependent transferases"/>
    <property type="match status" value="1"/>
</dbReference>
<dbReference type="GO" id="GO:0005737">
    <property type="term" value="C:cytoplasm"/>
    <property type="evidence" value="ECO:0007669"/>
    <property type="project" value="InterPro"/>
</dbReference>
<feature type="non-terminal residue" evidence="5">
    <location>
        <position position="1"/>
    </location>
</feature>
<dbReference type="EMBL" id="GEEE01008120">
    <property type="protein sequence ID" value="JAP55105.1"/>
    <property type="molecule type" value="Transcribed_RNA"/>
</dbReference>
<dbReference type="NCBIfam" id="TIGR01814">
    <property type="entry name" value="kynureninase"/>
    <property type="match status" value="1"/>
</dbReference>
<feature type="domain" description="Aminotransferase class V" evidence="4">
    <location>
        <begin position="72"/>
        <end position="290"/>
    </location>
</feature>
<dbReference type="Gene3D" id="3.90.1150.10">
    <property type="entry name" value="Aspartate Aminotransferase, domain 1"/>
    <property type="match status" value="1"/>
</dbReference>
<dbReference type="HAMAP" id="MF_01970">
    <property type="entry name" value="Kynureninase"/>
    <property type="match status" value="1"/>
</dbReference>
<gene>
    <name evidence="5" type="ORF">TR168121</name>
</gene>
<dbReference type="InterPro" id="IPR000192">
    <property type="entry name" value="Aminotrans_V_dom"/>
</dbReference>
<evidence type="ECO:0000259" key="4">
    <source>
        <dbReference type="Pfam" id="PF00266"/>
    </source>
</evidence>
<protein>
    <recommendedName>
        <fullName evidence="4">Aminotransferase class V domain-containing protein</fullName>
    </recommendedName>
</protein>
<dbReference type="PANTHER" id="PTHR14084">
    <property type="entry name" value="KYNURENINASE"/>
    <property type="match status" value="1"/>
</dbReference>
<dbReference type="InterPro" id="IPR015422">
    <property type="entry name" value="PyrdxlP-dep_Trfase_small"/>
</dbReference>
<dbReference type="GO" id="GO:0043420">
    <property type="term" value="P:anthranilate metabolic process"/>
    <property type="evidence" value="ECO:0007669"/>
    <property type="project" value="TreeGrafter"/>
</dbReference>
<name>A0A0X3PT18_SCHSO</name>
<keyword evidence="1" id="KW-0662">Pyridine nucleotide biosynthesis</keyword>
<dbReference type="InterPro" id="IPR015421">
    <property type="entry name" value="PyrdxlP-dep_Trfase_major"/>
</dbReference>
<proteinExistence type="inferred from homology"/>
<dbReference type="GO" id="GO:0030429">
    <property type="term" value="F:kynureninase activity"/>
    <property type="evidence" value="ECO:0007669"/>
    <property type="project" value="InterPro"/>
</dbReference>
<dbReference type="PIRSF" id="PIRSF038800">
    <property type="entry name" value="KYNU"/>
    <property type="match status" value="1"/>
</dbReference>
<dbReference type="AlphaFoldDB" id="A0A0X3PT18"/>
<dbReference type="PANTHER" id="PTHR14084:SF0">
    <property type="entry name" value="KYNURENINASE"/>
    <property type="match status" value="1"/>
</dbReference>
<evidence type="ECO:0000256" key="3">
    <source>
        <dbReference type="ARBA" id="ARBA00022898"/>
    </source>
</evidence>
<sequence length="481" mass="53465">HGSSEMKGMAIGDVGDSSSASGLEELARKLDACDPLRCFRDKFKLPDREYVLRTLSTTRTEDGKIDPKQEIIYLCSNSLGLQPKRTREDLLEVLDDWGGLGVMSHTTGKRPTEGSDEEPRRLLAEYIVGAMPDEVAVMESLTANIHTLLAAFYRPTAEKNCVLIEKSAFPSDYYAVESQITHNGYNPRDNLIEIELRPNDYLSTEQINEVIRQNAHRLAMIWLPGIHYFTGQLLDIKTITEAGHRLAKCPVGWDLAHAVGNVPLKLHDWGVDCAVWCTYKYLCGSPGGVAGIFVHSRHHAEEGSYVPVRGAPGQVVRGPRLTGWWGHRMSTRFQMSNCMEAERGAAAFQRSCPSMLLNSALRSSLLIFKEVGGMSPIREKSIKLTGFLKTLLTQGEFALPKNVLKIITPLDKAQRGAQLSLQFSVDVDKVYSQLTKNGVICDVRHPNCIRMAPAPLYTSFEDVLKAVKAIQEAVLNLLKQE</sequence>
<dbReference type="InterPro" id="IPR015424">
    <property type="entry name" value="PyrdxlP-dep_Trfase"/>
</dbReference>
<accession>A0A0X3PT18</accession>
<dbReference type="GO" id="GO:0030170">
    <property type="term" value="F:pyridoxal phosphate binding"/>
    <property type="evidence" value="ECO:0007669"/>
    <property type="project" value="InterPro"/>
</dbReference>
<dbReference type="InterPro" id="IPR010111">
    <property type="entry name" value="Kynureninase"/>
</dbReference>
<dbReference type="Pfam" id="PF22580">
    <property type="entry name" value="KYNU_C"/>
    <property type="match status" value="1"/>
</dbReference>
<evidence type="ECO:0000313" key="5">
    <source>
        <dbReference type="EMBL" id="JAP55105.1"/>
    </source>
</evidence>
<reference evidence="5" key="1">
    <citation type="submission" date="2016-01" db="EMBL/GenBank/DDBJ databases">
        <title>Reference transcriptome for the parasite Schistocephalus solidus: insights into the molecular evolution of parasitism.</title>
        <authorList>
            <person name="Hebert F.O."/>
            <person name="Grambauer S."/>
            <person name="Barber I."/>
            <person name="Landry C.R."/>
            <person name="Aubin-Horth N."/>
        </authorList>
    </citation>
    <scope>NUCLEOTIDE SEQUENCE</scope>
</reference>